<reference evidence="1 2" key="1">
    <citation type="journal article" date="2013" name="PLoS Genet.">
        <title>The genome and development-dependent transcriptomes of Pyronema confluens: a window into fungal evolution.</title>
        <authorList>
            <person name="Traeger S."/>
            <person name="Altegoer F."/>
            <person name="Freitag M."/>
            <person name="Gabaldon T."/>
            <person name="Kempken F."/>
            <person name="Kumar A."/>
            <person name="Marcet-Houben M."/>
            <person name="Poggeler S."/>
            <person name="Stajich J.E."/>
            <person name="Nowrousian M."/>
        </authorList>
    </citation>
    <scope>NUCLEOTIDE SEQUENCE [LARGE SCALE GENOMIC DNA]</scope>
    <source>
        <strain evidence="2">CBS 100304</strain>
        <tissue evidence="1">Vegetative mycelium</tissue>
    </source>
</reference>
<dbReference type="AlphaFoldDB" id="U4LU25"/>
<name>U4LU25_PYROM</name>
<dbReference type="Proteomes" id="UP000018144">
    <property type="component" value="Unassembled WGS sequence"/>
</dbReference>
<keyword evidence="2" id="KW-1185">Reference proteome</keyword>
<gene>
    <name evidence="1" type="ORF">PCON_01011</name>
</gene>
<evidence type="ECO:0000313" key="1">
    <source>
        <dbReference type="EMBL" id="CCX33330.1"/>
    </source>
</evidence>
<proteinExistence type="predicted"/>
<dbReference type="EMBL" id="HF936048">
    <property type="protein sequence ID" value="CCX33330.1"/>
    <property type="molecule type" value="Genomic_DNA"/>
</dbReference>
<accession>U4LU25</accession>
<organism evidence="1 2">
    <name type="scientific">Pyronema omphalodes (strain CBS 100304)</name>
    <name type="common">Pyronema confluens</name>
    <dbReference type="NCBI Taxonomy" id="1076935"/>
    <lineage>
        <taxon>Eukaryota</taxon>
        <taxon>Fungi</taxon>
        <taxon>Dikarya</taxon>
        <taxon>Ascomycota</taxon>
        <taxon>Pezizomycotina</taxon>
        <taxon>Pezizomycetes</taxon>
        <taxon>Pezizales</taxon>
        <taxon>Pyronemataceae</taxon>
        <taxon>Pyronema</taxon>
    </lineage>
</organism>
<evidence type="ECO:0000313" key="2">
    <source>
        <dbReference type="Proteomes" id="UP000018144"/>
    </source>
</evidence>
<sequence>MFQCTLTVWARFDTVWEFECDGNYEYSWISHDSFYTQNITTGEILPDPAA</sequence>
<protein>
    <submittedName>
        <fullName evidence="1">Uncharacterized protein</fullName>
    </submittedName>
</protein>